<dbReference type="InterPro" id="IPR011989">
    <property type="entry name" value="ARM-like"/>
</dbReference>
<evidence type="ECO:0000256" key="3">
    <source>
        <dbReference type="ARBA" id="ARBA00022801"/>
    </source>
</evidence>
<keyword evidence="3" id="KW-0378">Hydrolase</keyword>
<dbReference type="Gene3D" id="3.90.1720.30">
    <property type="entry name" value="PPPDE domains"/>
    <property type="match status" value="1"/>
</dbReference>
<dbReference type="GO" id="GO:0006508">
    <property type="term" value="P:proteolysis"/>
    <property type="evidence" value="ECO:0007669"/>
    <property type="project" value="UniProtKB-KW"/>
</dbReference>
<sequence>MLTHFWYPFYGTFSKGSISDESSFQMVTIESVSEMTSVTLHVYDLSHGMARQLSPSLLGKTIDGVWHTGVVVFGKEYFFGGGGIQAMAPELVVQRYGMHPVRTIILGETSLSLQQFENFLRQNSSRFTGATYDLLRHNCNNFSDEVSRFLVGSGIPQYILDLPNEALNSPFGAMLRPMLENMNNQMHAAPGDQLFSIPFNDPSRANLTVPSVSTSTGGLASRRFKISGTPTLHLKKMVTRIKALNTKNLLSEDEIASLDALAAHVVDENKEIDSTKSIAWWKIVSKLVLQGHESAFFFPALGLSRVLLLQQVNTSDAATEKKSCFEAVVHLTEAEPSPLTSAQKTLVLSVLLNAFANPGFSDLALSSSTRFLPFVFATIADPSTSQDVRVLSAHIISNCCLAMEIGEEVVITTIVCGAVETLDLLSRLQSTSAVQQQTIEGIIVGLGRLLHNFEAARSLSIELGLAEVLRRLNVTPGLNAIQPLLSEVEALM</sequence>
<protein>
    <recommendedName>
        <fullName evidence="8">PPPDE domain-containing protein</fullName>
    </recommendedName>
</protein>
<dbReference type="Gene3D" id="1.25.10.10">
    <property type="entry name" value="Leucine-rich Repeat Variant"/>
    <property type="match status" value="1"/>
</dbReference>
<evidence type="ECO:0000313" key="6">
    <source>
        <dbReference type="EMBL" id="KAL3666111.1"/>
    </source>
</evidence>
<evidence type="ECO:0000259" key="4">
    <source>
        <dbReference type="PROSITE" id="PS51396"/>
    </source>
</evidence>
<evidence type="ECO:0000259" key="5">
    <source>
        <dbReference type="PROSITE" id="PS51858"/>
    </source>
</evidence>
<dbReference type="Proteomes" id="UP001632037">
    <property type="component" value="Unassembled WGS sequence"/>
</dbReference>
<comment type="caution">
    <text evidence="6">The sequence shown here is derived from an EMBL/GenBank/DDBJ whole genome shotgun (WGS) entry which is preliminary data.</text>
</comment>
<reference evidence="6 7" key="1">
    <citation type="submission" date="2024-09" db="EMBL/GenBank/DDBJ databases">
        <title>Genome sequencing and assembly of Phytophthora oleae, isolate VK10A, causative agent of rot of olive drupes.</title>
        <authorList>
            <person name="Conti Taguali S."/>
            <person name="Riolo M."/>
            <person name="La Spada F."/>
            <person name="Cacciola S.O."/>
            <person name="Dionisio G."/>
        </authorList>
    </citation>
    <scope>NUCLEOTIDE SEQUENCE [LARGE SCALE GENOMIC DNA]</scope>
    <source>
        <strain evidence="6 7">VK10A</strain>
    </source>
</reference>
<dbReference type="InterPro" id="IPR042266">
    <property type="entry name" value="PPPDE_sf"/>
</dbReference>
<dbReference type="EMBL" id="JBIMZQ010000018">
    <property type="protein sequence ID" value="KAL3666111.1"/>
    <property type="molecule type" value="Genomic_DNA"/>
</dbReference>
<dbReference type="SMART" id="SM01179">
    <property type="entry name" value="DUF862"/>
    <property type="match status" value="1"/>
</dbReference>
<dbReference type="PROSITE" id="PS51858">
    <property type="entry name" value="PPPDE"/>
    <property type="match status" value="1"/>
</dbReference>
<comment type="similarity">
    <text evidence="1">Belongs to the DeSI family.</text>
</comment>
<dbReference type="Pfam" id="PF05903">
    <property type="entry name" value="Peptidase_C97"/>
    <property type="match status" value="1"/>
</dbReference>
<dbReference type="GO" id="GO:0008233">
    <property type="term" value="F:peptidase activity"/>
    <property type="evidence" value="ECO:0007669"/>
    <property type="project" value="UniProtKB-KW"/>
</dbReference>
<dbReference type="PANTHER" id="PTHR12378:SF7">
    <property type="entry name" value="DESUMOYLATING ISOPEPTIDASE 1"/>
    <property type="match status" value="1"/>
</dbReference>
<keyword evidence="2" id="KW-0645">Protease</keyword>
<dbReference type="PROSITE" id="PS51396">
    <property type="entry name" value="PUL"/>
    <property type="match status" value="1"/>
</dbReference>
<dbReference type="AlphaFoldDB" id="A0ABD3FI58"/>
<dbReference type="Pfam" id="PF08324">
    <property type="entry name" value="PUL"/>
    <property type="match status" value="1"/>
</dbReference>
<keyword evidence="7" id="KW-1185">Reference proteome</keyword>
<evidence type="ECO:0000256" key="2">
    <source>
        <dbReference type="ARBA" id="ARBA00022670"/>
    </source>
</evidence>
<evidence type="ECO:0000256" key="1">
    <source>
        <dbReference type="ARBA" id="ARBA00008140"/>
    </source>
</evidence>
<name>A0ABD3FI58_9STRA</name>
<proteinExistence type="inferred from homology"/>
<dbReference type="InterPro" id="IPR008580">
    <property type="entry name" value="PPPDE_dom"/>
</dbReference>
<dbReference type="PANTHER" id="PTHR12378">
    <property type="entry name" value="DESUMOYLATING ISOPEPTIDASE"/>
    <property type="match status" value="1"/>
</dbReference>
<organism evidence="6 7">
    <name type="scientific">Phytophthora oleae</name>
    <dbReference type="NCBI Taxonomy" id="2107226"/>
    <lineage>
        <taxon>Eukaryota</taxon>
        <taxon>Sar</taxon>
        <taxon>Stramenopiles</taxon>
        <taxon>Oomycota</taxon>
        <taxon>Peronosporomycetes</taxon>
        <taxon>Peronosporales</taxon>
        <taxon>Peronosporaceae</taxon>
        <taxon>Phytophthora</taxon>
    </lineage>
</organism>
<evidence type="ECO:0000313" key="7">
    <source>
        <dbReference type="Proteomes" id="UP001632037"/>
    </source>
</evidence>
<evidence type="ECO:0008006" key="8">
    <source>
        <dbReference type="Google" id="ProtNLM"/>
    </source>
</evidence>
<gene>
    <name evidence="6" type="ORF">V7S43_008902</name>
</gene>
<dbReference type="InterPro" id="IPR013535">
    <property type="entry name" value="PUL_dom"/>
</dbReference>
<accession>A0ABD3FI58</accession>
<feature type="domain" description="PPPDE" evidence="5">
    <location>
        <begin position="36"/>
        <end position="180"/>
    </location>
</feature>
<feature type="domain" description="PUL" evidence="4">
    <location>
        <begin position="217"/>
        <end position="491"/>
    </location>
</feature>